<reference evidence="6 7" key="1">
    <citation type="submission" date="2015-06" db="EMBL/GenBank/DDBJ databases">
        <title>Investigation of pathophysiology for high-risk pregnancy and development of treatment modality based on it.</title>
        <authorList>
            <person name="Kim B.-C."/>
            <person name="Lim S."/>
        </authorList>
    </citation>
    <scope>NUCLEOTIDE SEQUENCE [LARGE SCALE GENOMIC DNA]</scope>
    <source>
        <strain evidence="6 7">AD1-86</strain>
    </source>
</reference>
<dbReference type="STRING" id="1630135.DAD186_08300"/>
<evidence type="ECO:0000259" key="5">
    <source>
        <dbReference type="Pfam" id="PF13439"/>
    </source>
</evidence>
<dbReference type="Pfam" id="PF00534">
    <property type="entry name" value="Glycos_transf_1"/>
    <property type="match status" value="1"/>
</dbReference>
<dbReference type="CDD" id="cd03814">
    <property type="entry name" value="GT4-like"/>
    <property type="match status" value="1"/>
</dbReference>
<dbReference type="Pfam" id="PF13439">
    <property type="entry name" value="Glyco_transf_4"/>
    <property type="match status" value="1"/>
</dbReference>
<organism evidence="6 7">
    <name type="scientific">Dermabacter vaginalis</name>
    <dbReference type="NCBI Taxonomy" id="1630135"/>
    <lineage>
        <taxon>Bacteria</taxon>
        <taxon>Bacillati</taxon>
        <taxon>Actinomycetota</taxon>
        <taxon>Actinomycetes</taxon>
        <taxon>Micrococcales</taxon>
        <taxon>Dermabacteraceae</taxon>
        <taxon>Dermabacter</taxon>
    </lineage>
</organism>
<dbReference type="InterPro" id="IPR001296">
    <property type="entry name" value="Glyco_trans_1"/>
</dbReference>
<protein>
    <recommendedName>
        <fullName evidence="1">D-inositol 3-phosphate glycosyltransferase</fullName>
    </recommendedName>
</protein>
<accession>A0A1B0ZHI4</accession>
<evidence type="ECO:0000259" key="4">
    <source>
        <dbReference type="Pfam" id="PF00534"/>
    </source>
</evidence>
<sequence length="382" mass="42003">MRNVKILVVAESFLPHMNGVTNSVLRVVECFARSGHEVRIVAPGAPGIPNELTFGAERVPVIPVLSLPMMGYGQVRMSATTNYRIRSIIDDFHPDVVHLACPALLGNAASKAAVKRGIPTVAIYQTDLPGYTRKYGAPVLEEAMWMFLRDIHNRCEINLAPSSSTRNQIVEHGIERVQIWRRGVDTSQFSPTRRSEKLRKRLAPNGEKLVVYVGRLAAEKQVDDLAILESMPNVRLVIVGEGPLEAQLRSAMPGAYFAGFKKGAELAEIVASCDLFVHTGELETFCQTIQEAMASGLPAIAPRSGGPIDLIDHSHTGWLYTPGKLEELRAYVEDLLGDDTKRGHFAAAAQESVRQRTWPVLAEQLLGFYREAARLHEAAHAA</sequence>
<dbReference type="InterPro" id="IPR050194">
    <property type="entry name" value="Glycosyltransferase_grp1"/>
</dbReference>
<evidence type="ECO:0000313" key="7">
    <source>
        <dbReference type="Proteomes" id="UP000092596"/>
    </source>
</evidence>
<dbReference type="GO" id="GO:1901137">
    <property type="term" value="P:carbohydrate derivative biosynthetic process"/>
    <property type="evidence" value="ECO:0007669"/>
    <property type="project" value="UniProtKB-ARBA"/>
</dbReference>
<dbReference type="Proteomes" id="UP000092596">
    <property type="component" value="Chromosome"/>
</dbReference>
<keyword evidence="2" id="KW-0328">Glycosyltransferase</keyword>
<keyword evidence="3" id="KW-0808">Transferase</keyword>
<proteinExistence type="predicted"/>
<dbReference type="GO" id="GO:0016758">
    <property type="term" value="F:hexosyltransferase activity"/>
    <property type="evidence" value="ECO:0007669"/>
    <property type="project" value="TreeGrafter"/>
</dbReference>
<dbReference type="RefSeq" id="WP_236886286.1">
    <property type="nucleotide sequence ID" value="NZ_JALXTG010000008.1"/>
</dbReference>
<dbReference type="EMBL" id="CP012117">
    <property type="protein sequence ID" value="ANP27380.1"/>
    <property type="molecule type" value="Genomic_DNA"/>
</dbReference>
<name>A0A1B0ZHI4_9MICO</name>
<evidence type="ECO:0000313" key="6">
    <source>
        <dbReference type="EMBL" id="ANP27380.1"/>
    </source>
</evidence>
<feature type="domain" description="Glycosyltransferase subfamily 4-like N-terminal" evidence="5">
    <location>
        <begin position="18"/>
        <end position="187"/>
    </location>
</feature>
<evidence type="ECO:0000256" key="1">
    <source>
        <dbReference type="ARBA" id="ARBA00021292"/>
    </source>
</evidence>
<dbReference type="Gene3D" id="3.40.50.2000">
    <property type="entry name" value="Glycogen Phosphorylase B"/>
    <property type="match status" value="2"/>
</dbReference>
<dbReference type="PANTHER" id="PTHR45947:SF3">
    <property type="entry name" value="SULFOQUINOVOSYL TRANSFERASE SQD2"/>
    <property type="match status" value="1"/>
</dbReference>
<evidence type="ECO:0000256" key="3">
    <source>
        <dbReference type="ARBA" id="ARBA00022679"/>
    </source>
</evidence>
<dbReference type="InterPro" id="IPR028098">
    <property type="entry name" value="Glyco_trans_4-like_N"/>
</dbReference>
<dbReference type="PANTHER" id="PTHR45947">
    <property type="entry name" value="SULFOQUINOVOSYL TRANSFERASE SQD2"/>
    <property type="match status" value="1"/>
</dbReference>
<feature type="domain" description="Glycosyl transferase family 1" evidence="4">
    <location>
        <begin position="196"/>
        <end position="351"/>
    </location>
</feature>
<dbReference type="SUPFAM" id="SSF53756">
    <property type="entry name" value="UDP-Glycosyltransferase/glycogen phosphorylase"/>
    <property type="match status" value="1"/>
</dbReference>
<gene>
    <name evidence="6" type="ORF">DAD186_08300</name>
</gene>
<evidence type="ECO:0000256" key="2">
    <source>
        <dbReference type="ARBA" id="ARBA00022676"/>
    </source>
</evidence>
<dbReference type="PATRIC" id="fig|1630135.4.peg.832"/>
<dbReference type="AlphaFoldDB" id="A0A1B0ZHI4"/>
<dbReference type="KEGG" id="dva:DAD186_08300"/>